<dbReference type="GO" id="GO:0003700">
    <property type="term" value="F:DNA-binding transcription factor activity"/>
    <property type="evidence" value="ECO:0007669"/>
    <property type="project" value="TreeGrafter"/>
</dbReference>
<organism evidence="4 5">
    <name type="scientific">Sphingopyxis flava</name>
    <dbReference type="NCBI Taxonomy" id="1507287"/>
    <lineage>
        <taxon>Bacteria</taxon>
        <taxon>Pseudomonadati</taxon>
        <taxon>Pseudomonadota</taxon>
        <taxon>Alphaproteobacteria</taxon>
        <taxon>Sphingomonadales</taxon>
        <taxon>Sphingomonadaceae</taxon>
        <taxon>Sphingopyxis</taxon>
    </lineage>
</organism>
<dbReference type="Proteomes" id="UP000190044">
    <property type="component" value="Unassembled WGS sequence"/>
</dbReference>
<dbReference type="SUPFAM" id="SSF46689">
    <property type="entry name" value="Homeodomain-like"/>
    <property type="match status" value="1"/>
</dbReference>
<dbReference type="InterPro" id="IPR001647">
    <property type="entry name" value="HTH_TetR"/>
</dbReference>
<evidence type="ECO:0000256" key="2">
    <source>
        <dbReference type="PROSITE-ProRule" id="PRU00335"/>
    </source>
</evidence>
<name>A0A1T5DK54_9SPHN</name>
<feature type="DNA-binding region" description="H-T-H motif" evidence="2">
    <location>
        <begin position="51"/>
        <end position="70"/>
    </location>
</feature>
<reference evidence="5" key="1">
    <citation type="submission" date="2017-02" db="EMBL/GenBank/DDBJ databases">
        <authorList>
            <person name="Varghese N."/>
            <person name="Submissions S."/>
        </authorList>
    </citation>
    <scope>NUCLEOTIDE SEQUENCE [LARGE SCALE GENOMIC DNA]</scope>
    <source>
        <strain evidence="5">R11H</strain>
    </source>
</reference>
<dbReference type="AlphaFoldDB" id="A0A1T5DK54"/>
<dbReference type="OrthoDB" id="3218408at2"/>
<dbReference type="PROSITE" id="PS50977">
    <property type="entry name" value="HTH_TETR_2"/>
    <property type="match status" value="1"/>
</dbReference>
<dbReference type="GO" id="GO:0000976">
    <property type="term" value="F:transcription cis-regulatory region binding"/>
    <property type="evidence" value="ECO:0007669"/>
    <property type="project" value="TreeGrafter"/>
</dbReference>
<evidence type="ECO:0000259" key="3">
    <source>
        <dbReference type="PROSITE" id="PS50977"/>
    </source>
</evidence>
<evidence type="ECO:0000313" key="5">
    <source>
        <dbReference type="Proteomes" id="UP000190044"/>
    </source>
</evidence>
<dbReference type="Pfam" id="PF00440">
    <property type="entry name" value="TetR_N"/>
    <property type="match status" value="1"/>
</dbReference>
<sequence length="226" mass="26141">MVNDPETWNQHVLPRSDHPAMPADIKRRLTREDWLAIAKKALVASGIDDVKIDRLARRMKVTRGSFYYHFADRKDLHAALLRDWEVRNGVEIAQVRDRWALDEPDLTEIAATWLRNDSGFLAFDMAVRMWARKSPSVARVVHRTDKAWVDLLTDLFCQSGYSDDEALVRARITYFHQIGYYALDVRETLEERLRLVPIYYAVLSGKPPPPALDEMLAGLKPRRAAR</sequence>
<keyword evidence="5" id="KW-1185">Reference proteome</keyword>
<protein>
    <submittedName>
        <fullName evidence="4">Transcriptional regulator, TetR family</fullName>
    </submittedName>
</protein>
<accession>A0A1T5DK54</accession>
<dbReference type="EMBL" id="FUYP01000015">
    <property type="protein sequence ID" value="SKB72095.1"/>
    <property type="molecule type" value="Genomic_DNA"/>
</dbReference>
<dbReference type="InterPro" id="IPR009057">
    <property type="entry name" value="Homeodomain-like_sf"/>
</dbReference>
<dbReference type="InterPro" id="IPR050109">
    <property type="entry name" value="HTH-type_TetR-like_transc_reg"/>
</dbReference>
<dbReference type="Gene3D" id="1.10.357.10">
    <property type="entry name" value="Tetracycline Repressor, domain 2"/>
    <property type="match status" value="1"/>
</dbReference>
<evidence type="ECO:0000256" key="1">
    <source>
        <dbReference type="ARBA" id="ARBA00023125"/>
    </source>
</evidence>
<keyword evidence="1 2" id="KW-0238">DNA-binding</keyword>
<gene>
    <name evidence="4" type="ORF">SAMN06295937_10157</name>
</gene>
<evidence type="ECO:0000313" key="4">
    <source>
        <dbReference type="EMBL" id="SKB72095.1"/>
    </source>
</evidence>
<dbReference type="PANTHER" id="PTHR30055:SF239">
    <property type="entry name" value="TRANSCRIPTIONAL REGULATORY PROTEIN"/>
    <property type="match status" value="1"/>
</dbReference>
<feature type="domain" description="HTH tetR-type" evidence="3">
    <location>
        <begin position="28"/>
        <end position="88"/>
    </location>
</feature>
<dbReference type="PANTHER" id="PTHR30055">
    <property type="entry name" value="HTH-TYPE TRANSCRIPTIONAL REGULATOR RUTR"/>
    <property type="match status" value="1"/>
</dbReference>
<proteinExistence type="predicted"/>